<evidence type="ECO:0000256" key="1">
    <source>
        <dbReference type="SAM" id="Coils"/>
    </source>
</evidence>
<dbReference type="Proteomes" id="UP001516400">
    <property type="component" value="Unassembled WGS sequence"/>
</dbReference>
<proteinExistence type="predicted"/>
<feature type="compositionally biased region" description="Low complexity" evidence="2">
    <location>
        <begin position="1"/>
        <end position="16"/>
    </location>
</feature>
<dbReference type="InterPro" id="IPR048701">
    <property type="entry name" value="CIP2A_N"/>
</dbReference>
<dbReference type="EMBL" id="JABFTP020000062">
    <property type="protein sequence ID" value="KAL3273249.1"/>
    <property type="molecule type" value="Genomic_DNA"/>
</dbReference>
<dbReference type="PANTHER" id="PTHR23161:SF2">
    <property type="entry name" value="PROTEIN CIP2A"/>
    <property type="match status" value="1"/>
</dbReference>
<feature type="coiled-coil region" evidence="1">
    <location>
        <begin position="724"/>
        <end position="839"/>
    </location>
</feature>
<evidence type="ECO:0000313" key="5">
    <source>
        <dbReference type="Proteomes" id="UP001516400"/>
    </source>
</evidence>
<dbReference type="SUPFAM" id="SSF48371">
    <property type="entry name" value="ARM repeat"/>
    <property type="match status" value="1"/>
</dbReference>
<dbReference type="InterPro" id="IPR011989">
    <property type="entry name" value="ARM-like"/>
</dbReference>
<dbReference type="Gene3D" id="1.25.10.10">
    <property type="entry name" value="Leucine-rich Repeat Variant"/>
    <property type="match status" value="1"/>
</dbReference>
<accession>A0ABD2N3P1</accession>
<organism evidence="4 5">
    <name type="scientific">Cryptolaemus montrouzieri</name>
    <dbReference type="NCBI Taxonomy" id="559131"/>
    <lineage>
        <taxon>Eukaryota</taxon>
        <taxon>Metazoa</taxon>
        <taxon>Ecdysozoa</taxon>
        <taxon>Arthropoda</taxon>
        <taxon>Hexapoda</taxon>
        <taxon>Insecta</taxon>
        <taxon>Pterygota</taxon>
        <taxon>Neoptera</taxon>
        <taxon>Endopterygota</taxon>
        <taxon>Coleoptera</taxon>
        <taxon>Polyphaga</taxon>
        <taxon>Cucujiformia</taxon>
        <taxon>Coccinelloidea</taxon>
        <taxon>Coccinellidae</taxon>
        <taxon>Scymninae</taxon>
        <taxon>Scymnini</taxon>
        <taxon>Cryptolaemus</taxon>
    </lineage>
</organism>
<gene>
    <name evidence="4" type="ORF">HHI36_014703</name>
</gene>
<evidence type="ECO:0000259" key="3">
    <source>
        <dbReference type="Pfam" id="PF21044"/>
    </source>
</evidence>
<evidence type="ECO:0000256" key="2">
    <source>
        <dbReference type="SAM" id="MobiDB-lite"/>
    </source>
</evidence>
<dbReference type="AlphaFoldDB" id="A0ABD2N3P1"/>
<keyword evidence="5" id="KW-1185">Reference proteome</keyword>
<reference evidence="4 5" key="1">
    <citation type="journal article" date="2021" name="BMC Biol.">
        <title>Horizontally acquired antibacterial genes associated with adaptive radiation of ladybird beetles.</title>
        <authorList>
            <person name="Li H.S."/>
            <person name="Tang X.F."/>
            <person name="Huang Y.H."/>
            <person name="Xu Z.Y."/>
            <person name="Chen M.L."/>
            <person name="Du X.Y."/>
            <person name="Qiu B.Y."/>
            <person name="Chen P.T."/>
            <person name="Zhang W."/>
            <person name="Slipinski A."/>
            <person name="Escalona H.E."/>
            <person name="Waterhouse R.M."/>
            <person name="Zwick A."/>
            <person name="Pang H."/>
        </authorList>
    </citation>
    <scope>NUCLEOTIDE SEQUENCE [LARGE SCALE GENOMIC DNA]</scope>
    <source>
        <strain evidence="4">SYSU2018</strain>
    </source>
</reference>
<dbReference type="InterPro" id="IPR016024">
    <property type="entry name" value="ARM-type_fold"/>
</dbReference>
<feature type="region of interest" description="Disordered" evidence="2">
    <location>
        <begin position="1"/>
        <end position="50"/>
    </location>
</feature>
<dbReference type="Pfam" id="PF21044">
    <property type="entry name" value="CIP2A_N"/>
    <property type="match status" value="1"/>
</dbReference>
<dbReference type="InterPro" id="IPR042510">
    <property type="entry name" value="CIP2A"/>
</dbReference>
<name>A0ABD2N3P1_9CUCU</name>
<dbReference type="PANTHER" id="PTHR23161">
    <property type="entry name" value="PROTEIN CIP2A"/>
    <property type="match status" value="1"/>
</dbReference>
<feature type="domain" description="CIP2A N-terminal" evidence="3">
    <location>
        <begin position="76"/>
        <end position="248"/>
    </location>
</feature>
<sequence length="847" mass="96585">MSSSNLSDLESVSVSEPRYKGRSTKINNNLDGRPRMSTTSRNSSILSTNSGPESKYYKMKKLVAVIKEYLQNNTEDVASVVNRYLQALSVTIDLSIFDPHTNIASEFFVSLYELMSRNEARSPFAWNCVDVLSNVCRNSAARLALIHTYQFLPSLARILGDQITKEKKLRLLKLMQDLTCGIKISWQIPHLPHLMTTLAKWVDSQEEEIVSLSLGVLVNLCYKNLPAIYTLTSNVDMKKLLRTCITIKGPVVEAHACKLLIICDYMNETGPLTNLKKLVTITFISMKKAFEDRDHILLRQLVEFYIDVKKQNKSGDEGDLSDIYENEVADLLKLHDRTVAVTDQDRAQGDTYNLSECVALIFQFLHYLIQMNLECLKPFYSKFIQISLQWVQSDVVSHQSIAILKTIAINTSAGKTDILKPLGVSLPVFLLALDYGTQEDIPTHTEHNRKIGALLQLLRVMMRVDHLKPKILMELKEETILKVFYPLLGDDSPRLRANDHNTCSEEAINLYTHALALVDELAKHDVSWVTIRENFLQQRQIHYVLSQALYGGSKEVKSLVLEMTSLSTFPRDNVATAMSSVQSFVSLSSPPPTKNHHIINEISTPVLSIAQVEKLDGLINKLKDVITNRNFVDISTSDVMELYEYKLASMGHAERAAMASVEAASERCSHLQHRTAQLTAEMNRLHQLLFHTQQRHEEVSKMKQQLEDVLQLRTNSFEAEKGRCKAVQSRLAHEEKRALKLEEELNEVKESKDQLEEQQAKLKHLVSKLEENCSRLEKNLVKKEDALKKSLSQIEEMKLQIMSLEQELKKKQDMLERKNEDLQEALEDLKMRKQIIETITKVAQQHS</sequence>
<keyword evidence="1" id="KW-0175">Coiled coil</keyword>
<comment type="caution">
    <text evidence="4">The sequence shown here is derived from an EMBL/GenBank/DDBJ whole genome shotgun (WGS) entry which is preliminary data.</text>
</comment>
<protein>
    <recommendedName>
        <fullName evidence="3">CIP2A N-terminal domain-containing protein</fullName>
    </recommendedName>
</protein>
<feature type="compositionally biased region" description="Polar residues" evidence="2">
    <location>
        <begin position="24"/>
        <end position="50"/>
    </location>
</feature>
<evidence type="ECO:0000313" key="4">
    <source>
        <dbReference type="EMBL" id="KAL3273249.1"/>
    </source>
</evidence>